<dbReference type="InterPro" id="IPR013221">
    <property type="entry name" value="Mur_ligase_cen"/>
</dbReference>
<feature type="compositionally biased region" description="Acidic residues" evidence="10">
    <location>
        <begin position="12"/>
        <end position="22"/>
    </location>
</feature>
<evidence type="ECO:0000256" key="8">
    <source>
        <dbReference type="ARBA" id="ARBA00030592"/>
    </source>
</evidence>
<keyword evidence="4" id="KW-0479">Metal-binding</keyword>
<dbReference type="SUPFAM" id="SSF53623">
    <property type="entry name" value="MurD-like peptide ligases, catalytic domain"/>
    <property type="match status" value="1"/>
</dbReference>
<keyword evidence="6" id="KW-0067">ATP-binding</keyword>
<feature type="compositionally biased region" description="Low complexity" evidence="10">
    <location>
        <begin position="53"/>
        <end position="64"/>
    </location>
</feature>
<keyword evidence="14" id="KW-1185">Reference proteome</keyword>
<keyword evidence="3" id="KW-0436">Ligase</keyword>
<dbReference type="GO" id="GO:0004326">
    <property type="term" value="F:tetrahydrofolylpolyglutamate synthase activity"/>
    <property type="evidence" value="ECO:0007669"/>
    <property type="project" value="UniProtKB-EC"/>
</dbReference>
<feature type="compositionally biased region" description="Basic and acidic residues" evidence="10">
    <location>
        <begin position="1"/>
        <end position="11"/>
    </location>
</feature>
<gene>
    <name evidence="13" type="ORF">GSY69_11145</name>
</gene>
<keyword evidence="7" id="KW-0460">Magnesium</keyword>
<evidence type="ECO:0000256" key="7">
    <source>
        <dbReference type="ARBA" id="ARBA00022842"/>
    </source>
</evidence>
<evidence type="ECO:0000256" key="3">
    <source>
        <dbReference type="ARBA" id="ARBA00022598"/>
    </source>
</evidence>
<dbReference type="Pfam" id="PF02875">
    <property type="entry name" value="Mur_ligase_C"/>
    <property type="match status" value="1"/>
</dbReference>
<feature type="domain" description="Mur ligase central" evidence="12">
    <location>
        <begin position="120"/>
        <end position="358"/>
    </location>
</feature>
<comment type="catalytic activity">
    <reaction evidence="9">
        <text>(6S)-5,6,7,8-tetrahydrofolyl-(gamma-L-Glu)(n) + L-glutamate + ATP = (6S)-5,6,7,8-tetrahydrofolyl-(gamma-L-Glu)(n+1) + ADP + phosphate + H(+)</text>
        <dbReference type="Rhea" id="RHEA:10580"/>
        <dbReference type="Rhea" id="RHEA-COMP:14738"/>
        <dbReference type="Rhea" id="RHEA-COMP:14740"/>
        <dbReference type="ChEBI" id="CHEBI:15378"/>
        <dbReference type="ChEBI" id="CHEBI:29985"/>
        <dbReference type="ChEBI" id="CHEBI:30616"/>
        <dbReference type="ChEBI" id="CHEBI:43474"/>
        <dbReference type="ChEBI" id="CHEBI:141005"/>
        <dbReference type="ChEBI" id="CHEBI:456216"/>
        <dbReference type="EC" id="6.3.2.17"/>
    </reaction>
</comment>
<evidence type="ECO:0000259" key="11">
    <source>
        <dbReference type="Pfam" id="PF02875"/>
    </source>
</evidence>
<evidence type="ECO:0000256" key="9">
    <source>
        <dbReference type="ARBA" id="ARBA00047493"/>
    </source>
</evidence>
<dbReference type="GO" id="GO:0005524">
    <property type="term" value="F:ATP binding"/>
    <property type="evidence" value="ECO:0007669"/>
    <property type="project" value="UniProtKB-KW"/>
</dbReference>
<keyword evidence="5" id="KW-0547">Nucleotide-binding</keyword>
<evidence type="ECO:0000256" key="4">
    <source>
        <dbReference type="ARBA" id="ARBA00022723"/>
    </source>
</evidence>
<reference evidence="13 14" key="1">
    <citation type="submission" date="2020-01" db="EMBL/GenBank/DDBJ databases">
        <authorList>
            <person name="Deng T."/>
        </authorList>
    </citation>
    <scope>NUCLEOTIDE SEQUENCE [LARGE SCALE GENOMIC DNA]</scope>
    <source>
        <strain evidence="13 14">5221</strain>
    </source>
</reference>
<dbReference type="AlphaFoldDB" id="A0A6N9HAF9"/>
<dbReference type="GO" id="GO:0008841">
    <property type="term" value="F:dihydrofolate synthase activity"/>
    <property type="evidence" value="ECO:0007669"/>
    <property type="project" value="TreeGrafter"/>
</dbReference>
<dbReference type="PANTHER" id="PTHR11136">
    <property type="entry name" value="FOLYLPOLYGLUTAMATE SYNTHASE-RELATED"/>
    <property type="match status" value="1"/>
</dbReference>
<dbReference type="InterPro" id="IPR036615">
    <property type="entry name" value="Mur_ligase_C_dom_sf"/>
</dbReference>
<evidence type="ECO:0000313" key="13">
    <source>
        <dbReference type="EMBL" id="MYM20504.1"/>
    </source>
</evidence>
<feature type="region of interest" description="Disordered" evidence="10">
    <location>
        <begin position="1"/>
        <end position="68"/>
    </location>
</feature>
<evidence type="ECO:0000256" key="10">
    <source>
        <dbReference type="SAM" id="MobiDB-lite"/>
    </source>
</evidence>
<evidence type="ECO:0000256" key="1">
    <source>
        <dbReference type="ARBA" id="ARBA00008276"/>
    </source>
</evidence>
<dbReference type="NCBIfam" id="TIGR01499">
    <property type="entry name" value="folC"/>
    <property type="match status" value="1"/>
</dbReference>
<comment type="similarity">
    <text evidence="1">Belongs to the folylpolyglutamate synthase family.</text>
</comment>
<dbReference type="EC" id="6.3.2.17" evidence="2"/>
<dbReference type="Gene3D" id="3.90.190.20">
    <property type="entry name" value="Mur ligase, C-terminal domain"/>
    <property type="match status" value="1"/>
</dbReference>
<dbReference type="Gene3D" id="3.40.1190.10">
    <property type="entry name" value="Mur-like, catalytic domain"/>
    <property type="match status" value="1"/>
</dbReference>
<dbReference type="RefSeq" id="WP_160953918.1">
    <property type="nucleotide sequence ID" value="NZ_WWEQ01000056.1"/>
</dbReference>
<dbReference type="GO" id="GO:0005737">
    <property type="term" value="C:cytoplasm"/>
    <property type="evidence" value="ECO:0007669"/>
    <property type="project" value="TreeGrafter"/>
</dbReference>
<sequence length="527" mass="55336">MSEPREPHDDGAEPEGDFDDVFGIDSLIGGGEEADAAYADEPATDRGGDGEPAGASAAQRAAQLRAEEHRDPAAIAELARVQAALQARAGEAQPELRLDATRRACELLGDIHESAPVITVTGTNGKTSTVRMVDALLGAHGLRVGRFSSPHLHRLSERISVDGAEVSAFALGRVWDEIAPFLDLVDGQLAAEDRAPLTYFEALTVLAFAVFADAPVDVMVLEVGMGGEWDSTNVADAAICGFTPIGLDHQAFLGDTLEQIAATKAGILDRTLDPSPAPHPVAVVGEQPEAAAGVLAEQIAQRGDEALWEGEQFGVVERSRAVDGQLLNLRGAFAQYPEVFLPLHGAHQAQNAAQALAIVECFLAAEDKPLDADVVGAGFAQVTSPGRMEIMRTEPTIIVDGAHNPAGAQALAEALDEAFDFPDVVAVVAVYADKDPHGMLEYVHRFASRIVVTQALSPRAMPVDRLAAAAEEWYDPDDVHRAPDMNAALMAAIDLVVGTEDTGAGIVVTGSLATVAEARTLLGSQEA</sequence>
<dbReference type="EMBL" id="WWEQ01000056">
    <property type="protein sequence ID" value="MYM20504.1"/>
    <property type="molecule type" value="Genomic_DNA"/>
</dbReference>
<evidence type="ECO:0000256" key="2">
    <source>
        <dbReference type="ARBA" id="ARBA00013025"/>
    </source>
</evidence>
<dbReference type="InterPro" id="IPR004101">
    <property type="entry name" value="Mur_ligase_C"/>
</dbReference>
<dbReference type="Proteomes" id="UP000469215">
    <property type="component" value="Unassembled WGS sequence"/>
</dbReference>
<accession>A0A6N9HAF9</accession>
<dbReference type="InterPro" id="IPR036565">
    <property type="entry name" value="Mur-like_cat_sf"/>
</dbReference>
<organism evidence="13 14">
    <name type="scientific">Brevibacterium rongguiense</name>
    <dbReference type="NCBI Taxonomy" id="2695267"/>
    <lineage>
        <taxon>Bacteria</taxon>
        <taxon>Bacillati</taxon>
        <taxon>Actinomycetota</taxon>
        <taxon>Actinomycetes</taxon>
        <taxon>Micrococcales</taxon>
        <taxon>Brevibacteriaceae</taxon>
        <taxon>Brevibacterium</taxon>
    </lineage>
</organism>
<feature type="domain" description="Mur ligase C-terminal" evidence="11">
    <location>
        <begin position="386"/>
        <end position="511"/>
    </location>
</feature>
<dbReference type="PANTHER" id="PTHR11136:SF0">
    <property type="entry name" value="DIHYDROFOLATE SYNTHETASE-RELATED"/>
    <property type="match status" value="1"/>
</dbReference>
<dbReference type="GO" id="GO:0046872">
    <property type="term" value="F:metal ion binding"/>
    <property type="evidence" value="ECO:0007669"/>
    <property type="project" value="UniProtKB-KW"/>
</dbReference>
<comment type="caution">
    <text evidence="13">The sequence shown here is derived from an EMBL/GenBank/DDBJ whole genome shotgun (WGS) entry which is preliminary data.</text>
</comment>
<evidence type="ECO:0000256" key="6">
    <source>
        <dbReference type="ARBA" id="ARBA00022840"/>
    </source>
</evidence>
<dbReference type="SUPFAM" id="SSF53244">
    <property type="entry name" value="MurD-like peptide ligases, peptide-binding domain"/>
    <property type="match status" value="1"/>
</dbReference>
<evidence type="ECO:0000259" key="12">
    <source>
        <dbReference type="Pfam" id="PF08245"/>
    </source>
</evidence>
<protein>
    <recommendedName>
        <fullName evidence="2">tetrahydrofolate synthase</fullName>
        <ecNumber evidence="2">6.3.2.17</ecNumber>
    </recommendedName>
    <alternativeName>
        <fullName evidence="8">Tetrahydrofolylpolyglutamate synthase</fullName>
    </alternativeName>
</protein>
<proteinExistence type="inferred from homology"/>
<evidence type="ECO:0000313" key="14">
    <source>
        <dbReference type="Proteomes" id="UP000469215"/>
    </source>
</evidence>
<dbReference type="InterPro" id="IPR001645">
    <property type="entry name" value="Folylpolyglutamate_synth"/>
</dbReference>
<dbReference type="Pfam" id="PF08245">
    <property type="entry name" value="Mur_ligase_M"/>
    <property type="match status" value="1"/>
</dbReference>
<name>A0A6N9HAF9_9MICO</name>
<evidence type="ECO:0000256" key="5">
    <source>
        <dbReference type="ARBA" id="ARBA00022741"/>
    </source>
</evidence>